<evidence type="ECO:0000313" key="4">
    <source>
        <dbReference type="EMBL" id="EAY13052.1"/>
    </source>
</evidence>
<dbReference type="eggNOG" id="ENOG502SR93">
    <property type="taxonomic scope" value="Eukaryota"/>
</dbReference>
<dbReference type="InterPro" id="IPR044731">
    <property type="entry name" value="BDH-like"/>
</dbReference>
<dbReference type="Proteomes" id="UP000001542">
    <property type="component" value="Unassembled WGS sequence"/>
</dbReference>
<dbReference type="EMBL" id="DS113291">
    <property type="protein sequence ID" value="EAY13052.1"/>
    <property type="molecule type" value="Genomic_DNA"/>
</dbReference>
<dbReference type="SUPFAM" id="SSF56796">
    <property type="entry name" value="Dehydroquinate synthase-like"/>
    <property type="match status" value="1"/>
</dbReference>
<sequence length="285" mass="32206">MAALLDENVEPWDLLMRKITPTKAIPLGTVLTLPATGSEWNNGLVISRRSIEKKVGFSHPLVYPKFSLLDPRYTLTLPDRQLRSGIYDAMTHCIDLFLTGQTIPLNDNLYMSVMRELVDISKEIFKKPASIEIHGRLICAASFALNQILSLGKQTCAGIHMIGHQLTVMYGIDHGASLAMVSPSFLRHFKKTRGYLMARCAERVFDIYNGTDEEKIDAFIDNLEKWILEIGHVLKVSEYTHQKVGENDVEKTTKLVMESMGNKPFGWNNEVTEEIVRDVLTQVII</sequence>
<keyword evidence="1" id="KW-0560">Oxidoreductase</keyword>
<protein>
    <submittedName>
        <fullName evidence="4">Uncharacterized protein</fullName>
    </submittedName>
</protein>
<dbReference type="InterPro" id="IPR056798">
    <property type="entry name" value="ADH_Fe_C"/>
</dbReference>
<evidence type="ECO:0000256" key="1">
    <source>
        <dbReference type="ARBA" id="ARBA00023002"/>
    </source>
</evidence>
<dbReference type="PANTHER" id="PTHR43633">
    <property type="entry name" value="ALCOHOL DEHYDROGENASE YQHD"/>
    <property type="match status" value="1"/>
</dbReference>
<dbReference type="GO" id="GO:0046872">
    <property type="term" value="F:metal ion binding"/>
    <property type="evidence" value="ECO:0007669"/>
    <property type="project" value="InterPro"/>
</dbReference>
<proteinExistence type="predicted"/>
<evidence type="ECO:0000259" key="2">
    <source>
        <dbReference type="Pfam" id="PF00465"/>
    </source>
</evidence>
<evidence type="ECO:0000313" key="5">
    <source>
        <dbReference type="Proteomes" id="UP000001542"/>
    </source>
</evidence>
<dbReference type="GO" id="GO:1990362">
    <property type="term" value="F:butanol dehydrogenase (NAD+) activity"/>
    <property type="evidence" value="ECO:0007669"/>
    <property type="project" value="InterPro"/>
</dbReference>
<evidence type="ECO:0000259" key="3">
    <source>
        <dbReference type="Pfam" id="PF25137"/>
    </source>
</evidence>
<feature type="domain" description="Fe-containing alcohol dehydrogenase-like C-terminal" evidence="3">
    <location>
        <begin position="87"/>
        <end position="261"/>
    </location>
</feature>
<gene>
    <name evidence="4" type="ORF">TVAG_212340</name>
</gene>
<dbReference type="STRING" id="5722.A2E2M4"/>
<dbReference type="InterPro" id="IPR001670">
    <property type="entry name" value="ADH_Fe/GldA"/>
</dbReference>
<dbReference type="Pfam" id="PF25137">
    <property type="entry name" value="ADH_Fe_C"/>
    <property type="match status" value="1"/>
</dbReference>
<dbReference type="AlphaFoldDB" id="A2E2M4"/>
<dbReference type="KEGG" id="tva:4771025"/>
<dbReference type="Pfam" id="PF00465">
    <property type="entry name" value="Fe-ADH"/>
    <property type="match status" value="1"/>
</dbReference>
<dbReference type="VEuPathDB" id="TrichDB:TVAG_212340"/>
<dbReference type="SMR" id="A2E2M4"/>
<name>A2E2M4_TRIV3</name>
<dbReference type="Gene3D" id="1.20.1090.10">
    <property type="entry name" value="Dehydroquinate synthase-like - alpha domain"/>
    <property type="match status" value="1"/>
</dbReference>
<dbReference type="OMA" id="WILEIGH"/>
<organism evidence="4 5">
    <name type="scientific">Trichomonas vaginalis (strain ATCC PRA-98 / G3)</name>
    <dbReference type="NCBI Taxonomy" id="412133"/>
    <lineage>
        <taxon>Eukaryota</taxon>
        <taxon>Metamonada</taxon>
        <taxon>Parabasalia</taxon>
        <taxon>Trichomonadida</taxon>
        <taxon>Trichomonadidae</taxon>
        <taxon>Trichomonas</taxon>
    </lineage>
</organism>
<dbReference type="OrthoDB" id="339764at2759"/>
<feature type="domain" description="Alcohol dehydrogenase iron-type/glycerol dehydrogenase GldA" evidence="2">
    <location>
        <begin position="2"/>
        <end position="71"/>
    </location>
</feature>
<dbReference type="Gene3D" id="3.40.50.1970">
    <property type="match status" value="1"/>
</dbReference>
<reference evidence="4" key="1">
    <citation type="submission" date="2006-10" db="EMBL/GenBank/DDBJ databases">
        <authorList>
            <person name="Amadeo P."/>
            <person name="Zhao Q."/>
            <person name="Wortman J."/>
            <person name="Fraser-Liggett C."/>
            <person name="Carlton J."/>
        </authorList>
    </citation>
    <scope>NUCLEOTIDE SEQUENCE</scope>
    <source>
        <strain evidence="4">G3</strain>
    </source>
</reference>
<accession>A2E2M4</accession>
<dbReference type="VEuPathDB" id="TrichDB:TVAGG3_0166120"/>
<dbReference type="InParanoid" id="A2E2M4"/>
<dbReference type="PANTHER" id="PTHR43633:SF1">
    <property type="entry name" value="ALCOHOL DEHYDROGENASE YQHD"/>
    <property type="match status" value="1"/>
</dbReference>
<keyword evidence="5" id="KW-1185">Reference proteome</keyword>
<reference evidence="4" key="2">
    <citation type="journal article" date="2007" name="Science">
        <title>Draft genome sequence of the sexually transmitted pathogen Trichomonas vaginalis.</title>
        <authorList>
            <person name="Carlton J.M."/>
            <person name="Hirt R.P."/>
            <person name="Silva J.C."/>
            <person name="Delcher A.L."/>
            <person name="Schatz M."/>
            <person name="Zhao Q."/>
            <person name="Wortman J.R."/>
            <person name="Bidwell S.L."/>
            <person name="Alsmark U.C.M."/>
            <person name="Besteiro S."/>
            <person name="Sicheritz-Ponten T."/>
            <person name="Noel C.J."/>
            <person name="Dacks J.B."/>
            <person name="Foster P.G."/>
            <person name="Simillion C."/>
            <person name="Van de Peer Y."/>
            <person name="Miranda-Saavedra D."/>
            <person name="Barton G.J."/>
            <person name="Westrop G.D."/>
            <person name="Mueller S."/>
            <person name="Dessi D."/>
            <person name="Fiori P.L."/>
            <person name="Ren Q."/>
            <person name="Paulsen I."/>
            <person name="Zhang H."/>
            <person name="Bastida-Corcuera F.D."/>
            <person name="Simoes-Barbosa A."/>
            <person name="Brown M.T."/>
            <person name="Hayes R.D."/>
            <person name="Mukherjee M."/>
            <person name="Okumura C.Y."/>
            <person name="Schneider R."/>
            <person name="Smith A.J."/>
            <person name="Vanacova S."/>
            <person name="Villalvazo M."/>
            <person name="Haas B.J."/>
            <person name="Pertea M."/>
            <person name="Feldblyum T.V."/>
            <person name="Utterback T.R."/>
            <person name="Shu C.L."/>
            <person name="Osoegawa K."/>
            <person name="de Jong P.J."/>
            <person name="Hrdy I."/>
            <person name="Horvathova L."/>
            <person name="Zubacova Z."/>
            <person name="Dolezal P."/>
            <person name="Malik S.B."/>
            <person name="Logsdon J.M. Jr."/>
            <person name="Henze K."/>
            <person name="Gupta A."/>
            <person name="Wang C.C."/>
            <person name="Dunne R.L."/>
            <person name="Upcroft J.A."/>
            <person name="Upcroft P."/>
            <person name="White O."/>
            <person name="Salzberg S.L."/>
            <person name="Tang P."/>
            <person name="Chiu C.-H."/>
            <person name="Lee Y.-S."/>
            <person name="Embley T.M."/>
            <person name="Coombs G.H."/>
            <person name="Mottram J.C."/>
            <person name="Tachezy J."/>
            <person name="Fraser-Liggett C.M."/>
            <person name="Johnson P.J."/>
        </authorList>
    </citation>
    <scope>NUCLEOTIDE SEQUENCE [LARGE SCALE GENOMIC DNA]</scope>
    <source>
        <strain evidence="4">G3</strain>
    </source>
</reference>
<dbReference type="RefSeq" id="XP_001325275.1">
    <property type="nucleotide sequence ID" value="XM_001325240.1"/>
</dbReference>